<feature type="domain" description="Copper resistance protein D" evidence="2">
    <location>
        <begin position="49"/>
        <end position="150"/>
    </location>
</feature>
<comment type="caution">
    <text evidence="3">The sequence shown here is derived from an EMBL/GenBank/DDBJ whole genome shotgun (WGS) entry which is preliminary data.</text>
</comment>
<feature type="transmembrane region" description="Helical" evidence="1">
    <location>
        <begin position="86"/>
        <end position="106"/>
    </location>
</feature>
<evidence type="ECO:0000313" key="4">
    <source>
        <dbReference type="Proteomes" id="UP000194003"/>
    </source>
</evidence>
<feature type="transmembrane region" description="Helical" evidence="1">
    <location>
        <begin position="6"/>
        <end position="26"/>
    </location>
</feature>
<reference evidence="3 4" key="1">
    <citation type="journal article" date="2016" name="BMC Genomics">
        <title>Combined genomic and structural analyses of a cultured magnetotactic bacterium reveals its niche adaptation to a dynamic environment.</title>
        <authorList>
            <person name="Araujo A.C."/>
            <person name="Morillo V."/>
            <person name="Cypriano J."/>
            <person name="Teixeira L.C."/>
            <person name="Leao P."/>
            <person name="Lyra S."/>
            <person name="Almeida L.G."/>
            <person name="Bazylinski D.A."/>
            <person name="Vasconcellos A.T."/>
            <person name="Abreu F."/>
            <person name="Lins U."/>
        </authorList>
    </citation>
    <scope>NUCLEOTIDE SEQUENCE [LARGE SCALE GENOMIC DNA]</scope>
    <source>
        <strain evidence="3 4">IT-1</strain>
    </source>
</reference>
<dbReference type="Proteomes" id="UP000194003">
    <property type="component" value="Unassembled WGS sequence"/>
</dbReference>
<sequence>MTSLHAVALILHLMAAMVWVGGMFFAHFMARPAGEAVLNSPERIQMMAAIFQRFFRWVWGAIMILPATGLWLIFQQFGGWGGASWPHHAMTALGCIMIGLYAYMYFGPYNEFKRMIKECLFPEAGIYMRSIRKIVTINLTLGLSVATLAALGRYY</sequence>
<gene>
    <name evidence="3" type="ORF">MAIT1_03246</name>
</gene>
<dbReference type="GO" id="GO:0016020">
    <property type="term" value="C:membrane"/>
    <property type="evidence" value="ECO:0007669"/>
    <property type="project" value="InterPro"/>
</dbReference>
<dbReference type="InterPro" id="IPR008457">
    <property type="entry name" value="Cu-R_CopD_dom"/>
</dbReference>
<keyword evidence="1" id="KW-0812">Transmembrane</keyword>
<dbReference type="EMBL" id="LVJN01000018">
    <property type="protein sequence ID" value="OSM05101.1"/>
    <property type="molecule type" value="Genomic_DNA"/>
</dbReference>
<evidence type="ECO:0000256" key="1">
    <source>
        <dbReference type="SAM" id="Phobius"/>
    </source>
</evidence>
<feature type="transmembrane region" description="Helical" evidence="1">
    <location>
        <begin position="54"/>
        <end position="74"/>
    </location>
</feature>
<feature type="transmembrane region" description="Helical" evidence="1">
    <location>
        <begin position="134"/>
        <end position="154"/>
    </location>
</feature>
<dbReference type="RefSeq" id="WP_085441740.1">
    <property type="nucleotide sequence ID" value="NZ_LVJN01000018.1"/>
</dbReference>
<dbReference type="OrthoDB" id="8419862at2"/>
<evidence type="ECO:0000313" key="3">
    <source>
        <dbReference type="EMBL" id="OSM05101.1"/>
    </source>
</evidence>
<organism evidence="3 4">
    <name type="scientific">Magnetofaba australis IT-1</name>
    <dbReference type="NCBI Taxonomy" id="1434232"/>
    <lineage>
        <taxon>Bacteria</taxon>
        <taxon>Pseudomonadati</taxon>
        <taxon>Pseudomonadota</taxon>
        <taxon>Magnetococcia</taxon>
        <taxon>Magnetococcales</taxon>
        <taxon>Magnetococcaceae</taxon>
        <taxon>Magnetofaba</taxon>
    </lineage>
</organism>
<keyword evidence="4" id="KW-1185">Reference proteome</keyword>
<proteinExistence type="predicted"/>
<dbReference type="AlphaFoldDB" id="A0A1Y2K5Z7"/>
<accession>A0A1Y2K5Z7</accession>
<name>A0A1Y2K5Z7_9PROT</name>
<protein>
    <submittedName>
        <fullName evidence="3">Putative integral membrane protein</fullName>
    </submittedName>
</protein>
<keyword evidence="1" id="KW-1133">Transmembrane helix</keyword>
<dbReference type="Pfam" id="PF05425">
    <property type="entry name" value="CopD"/>
    <property type="match status" value="1"/>
</dbReference>
<keyword evidence="1" id="KW-0472">Membrane</keyword>
<evidence type="ECO:0000259" key="2">
    <source>
        <dbReference type="Pfam" id="PF05425"/>
    </source>
</evidence>
<dbReference type="STRING" id="1434232.MAIT1_03246"/>